<evidence type="ECO:0000313" key="2">
    <source>
        <dbReference type="Proteomes" id="UP001500620"/>
    </source>
</evidence>
<organism evidence="1 2">
    <name type="scientific">Dactylosporangium darangshiense</name>
    <dbReference type="NCBI Taxonomy" id="579108"/>
    <lineage>
        <taxon>Bacteria</taxon>
        <taxon>Bacillati</taxon>
        <taxon>Actinomycetota</taxon>
        <taxon>Actinomycetes</taxon>
        <taxon>Micromonosporales</taxon>
        <taxon>Micromonosporaceae</taxon>
        <taxon>Dactylosporangium</taxon>
    </lineage>
</organism>
<gene>
    <name evidence="1" type="ORF">GCM10022255_003290</name>
</gene>
<dbReference type="Proteomes" id="UP001500620">
    <property type="component" value="Unassembled WGS sequence"/>
</dbReference>
<sequence length="104" mass="11893">MHGWCGQADLAGELRKREPCVVAQEVDEVTIDRVHRDKPNGPAFNTANYPEVRFPRFPDTARERCCNGRTSQDDSRFQLRSMGVRGPGEPPRVKEGPWRREIVC</sequence>
<protein>
    <submittedName>
        <fullName evidence="1">Uncharacterized protein</fullName>
    </submittedName>
</protein>
<proteinExistence type="predicted"/>
<reference evidence="2" key="1">
    <citation type="journal article" date="2019" name="Int. J. Syst. Evol. Microbiol.">
        <title>The Global Catalogue of Microorganisms (GCM) 10K type strain sequencing project: providing services to taxonomists for standard genome sequencing and annotation.</title>
        <authorList>
            <consortium name="The Broad Institute Genomics Platform"/>
            <consortium name="The Broad Institute Genome Sequencing Center for Infectious Disease"/>
            <person name="Wu L."/>
            <person name="Ma J."/>
        </authorList>
    </citation>
    <scope>NUCLEOTIDE SEQUENCE [LARGE SCALE GENOMIC DNA]</scope>
    <source>
        <strain evidence="2">JCM 17441</strain>
    </source>
</reference>
<evidence type="ECO:0000313" key="1">
    <source>
        <dbReference type="EMBL" id="GAA4243590.1"/>
    </source>
</evidence>
<name>A0ABP8CUR5_9ACTN</name>
<dbReference type="EMBL" id="BAABAT010000001">
    <property type="protein sequence ID" value="GAA4243590.1"/>
    <property type="molecule type" value="Genomic_DNA"/>
</dbReference>
<accession>A0ABP8CUR5</accession>
<keyword evidence="2" id="KW-1185">Reference proteome</keyword>
<comment type="caution">
    <text evidence="1">The sequence shown here is derived from an EMBL/GenBank/DDBJ whole genome shotgun (WGS) entry which is preliminary data.</text>
</comment>